<organism evidence="1 2">
    <name type="scientific">Komagataella phaffii (strain ATCC 76273 / CBS 7435 / CECT 11047 / NRRL Y-11430 / Wegner 21-1)</name>
    <name type="common">Yeast</name>
    <name type="synonym">Pichia pastoris</name>
    <dbReference type="NCBI Taxonomy" id="981350"/>
    <lineage>
        <taxon>Eukaryota</taxon>
        <taxon>Fungi</taxon>
        <taxon>Dikarya</taxon>
        <taxon>Ascomycota</taxon>
        <taxon>Saccharomycotina</taxon>
        <taxon>Pichiomycetes</taxon>
        <taxon>Pichiales</taxon>
        <taxon>Pichiaceae</taxon>
        <taxon>Komagataella</taxon>
    </lineage>
</organism>
<keyword evidence="2" id="KW-1185">Reference proteome</keyword>
<protein>
    <submittedName>
        <fullName evidence="1">Uncharacterized protein</fullName>
    </submittedName>
</protein>
<evidence type="ECO:0000313" key="2">
    <source>
        <dbReference type="Proteomes" id="UP000006853"/>
    </source>
</evidence>
<name>A0A1G4KQX8_KOMPC</name>
<proteinExistence type="predicted"/>
<sequence length="721" mass="81358">MKLGIERRSYGISCSNLAPLIENDVNSLVLIRHDRLEVQQYCDGKLHHLLDITINEKILCLKSLPVIKDDPSDRRHWLVCLTESNQLWLIAFSDQQNSFVVVDRVTFEGLKGEICTMTVTEDGNFIAISSIDNFVHIMYLDPSKQQLYKQALEHNPPAGKINRTLKKNRIFLKPCNIYLADELIQNCHFLADNILALVVRDSNLKYLVKYYRVVKHSSRFSEFNCELLRKFQPLPETPVLSIPLPNGCLMVLGEEIHSIYPSGKTIFKFENNASFGINKLAAVKILTRELANLRAKITQKQIFTVFHVIDEHRVILGSNTGDYYLVSFDIHALPKTEEELEREQELLNAQRQLELEIESQDFYSISSWKFVHVGKSTIGNDMVHLEDQKFFISSTTDKSLIVDIGRYEITQLLSLESDGFLGPLTAGLCYGHGNVLLAQGTISKSHLFGVDGRSITVPGVIRKILLRGESFYVLGLKEVGSEIHSFIYILDQKLQIKHIKTYAEEMLDIVVDKYFYVSSNDHKSDQSVIRSFNFDLQKLKEVRVPIGTISQLATRGGFLVAVGSHLKIYNEELEDQILFSVVGIASSCLSFFNDSKLLIGDFKLGVSCQDIDLDKPYIGSIKALPVEDKLSLCSLVSVLSDQCLLTSDSFGNINLFQKTEDGFILKSSLKIGESITFICKGFHQPKTVSLEFELANENKLALKNSVAFVGTMSGNVYSLHN</sequence>
<reference evidence="1 2" key="1">
    <citation type="journal article" date="2011" name="J. Biotechnol.">
        <title>High-quality genome sequence of Pichia pastoris CBS7435.</title>
        <authorList>
            <person name="Kuberl A."/>
            <person name="Schneider J."/>
            <person name="Thallinger G.G."/>
            <person name="Anderl I."/>
            <person name="Wibberg D."/>
            <person name="Hajek T."/>
            <person name="Jaenicke S."/>
            <person name="Brinkrolf K."/>
            <person name="Goesmann A."/>
            <person name="Szczepanowski R."/>
            <person name="Puhler A."/>
            <person name="Schwab H."/>
            <person name="Glieder A."/>
            <person name="Pichler H."/>
        </authorList>
    </citation>
    <scope>NUCLEOTIDE SEQUENCE [LARGE SCALE GENOMIC DNA]</scope>
    <source>
        <strain evidence="2">ATCC 76273 / CBS 7435 / CECT 11047 / NRRL Y-11430 / Wegner 21-1</strain>
    </source>
</reference>
<dbReference type="SUPFAM" id="SSF69322">
    <property type="entry name" value="Tricorn protease domain 2"/>
    <property type="match status" value="1"/>
</dbReference>
<reference evidence="1 2" key="2">
    <citation type="journal article" date="2016" name="FEMS Yeast Res.">
        <title>Curation of the genome annotation of Pichia pastoris (Komagataella phaffii) CBS7435 from gene level to protein function.</title>
        <authorList>
            <person name="Valli M."/>
            <person name="Tatto N.E."/>
            <person name="Peymann A."/>
            <person name="Gruber C."/>
            <person name="Landes N."/>
            <person name="Ekker H."/>
            <person name="Thallinger G.G."/>
            <person name="Mattanovich D."/>
            <person name="Gasser B."/>
            <person name="Graf A.B."/>
        </authorList>
    </citation>
    <scope>GENOME REANNOTATION</scope>
    <source>
        <strain evidence="1 2">ATCC 76273 / CBS 7435 / CECT 11047 / NRRL Y-11430 / Wegner 21-1</strain>
    </source>
</reference>
<gene>
    <name evidence="1" type="ordered locus">PP7435_Chr4-0777</name>
</gene>
<dbReference type="PANTHER" id="PTHR10644">
    <property type="entry name" value="DNA REPAIR/RNA PROCESSING CPSF FAMILY"/>
    <property type="match status" value="1"/>
</dbReference>
<dbReference type="Gene3D" id="2.130.10.10">
    <property type="entry name" value="YVTN repeat-like/Quinoprotein amine dehydrogenase"/>
    <property type="match status" value="2"/>
</dbReference>
<dbReference type="InterPro" id="IPR050358">
    <property type="entry name" value="RSE1/DDB1/CFT1"/>
</dbReference>
<dbReference type="EMBL" id="FR839631">
    <property type="protein sequence ID" value="SCV12409.1"/>
    <property type="molecule type" value="Genomic_DNA"/>
</dbReference>
<dbReference type="InterPro" id="IPR015943">
    <property type="entry name" value="WD40/YVTN_repeat-like_dom_sf"/>
</dbReference>
<dbReference type="Proteomes" id="UP000006853">
    <property type="component" value="Chromosome 4"/>
</dbReference>
<evidence type="ECO:0000313" key="1">
    <source>
        <dbReference type="EMBL" id="SCV12409.1"/>
    </source>
</evidence>
<accession>A0A1G4KQX8</accession>
<dbReference type="AlphaFoldDB" id="A0A1G4KQX8"/>